<name>A0A6N7VG84_9FIRM</name>
<feature type="signal peptide" evidence="1">
    <location>
        <begin position="1"/>
        <end position="22"/>
    </location>
</feature>
<dbReference type="EMBL" id="VUMR01000044">
    <property type="protein sequence ID" value="MSS56801.1"/>
    <property type="molecule type" value="Genomic_DNA"/>
</dbReference>
<reference evidence="2 3" key="1">
    <citation type="submission" date="2019-08" db="EMBL/GenBank/DDBJ databases">
        <title>In-depth cultivation of the pig gut microbiome towards novel bacterial diversity and tailored functional studies.</title>
        <authorList>
            <person name="Wylensek D."/>
            <person name="Hitch T.C.A."/>
            <person name="Clavel T."/>
        </authorList>
    </citation>
    <scope>NUCLEOTIDE SEQUENCE [LARGE SCALE GENOMIC DNA]</scope>
    <source>
        <strain evidence="2 3">LKV-472-APC-3</strain>
    </source>
</reference>
<evidence type="ECO:0000313" key="3">
    <source>
        <dbReference type="Proteomes" id="UP000434241"/>
    </source>
</evidence>
<keyword evidence="3" id="KW-1185">Reference proteome</keyword>
<feature type="chain" id="PRO_5026861484" description="Lipoprotein" evidence="1">
    <location>
        <begin position="23"/>
        <end position="242"/>
    </location>
</feature>
<organism evidence="2 3">
    <name type="scientific">Holdemanella porci</name>
    <dbReference type="NCBI Taxonomy" id="2652276"/>
    <lineage>
        <taxon>Bacteria</taxon>
        <taxon>Bacillati</taxon>
        <taxon>Bacillota</taxon>
        <taxon>Erysipelotrichia</taxon>
        <taxon>Erysipelotrichales</taxon>
        <taxon>Erysipelotrichaceae</taxon>
        <taxon>Holdemanella</taxon>
    </lineage>
</organism>
<evidence type="ECO:0000313" key="2">
    <source>
        <dbReference type="EMBL" id="MSS56801.1"/>
    </source>
</evidence>
<protein>
    <recommendedName>
        <fullName evidence="4">Lipoprotein</fullName>
    </recommendedName>
</protein>
<dbReference type="GeneID" id="93159209"/>
<proteinExistence type="predicted"/>
<dbReference type="PROSITE" id="PS51257">
    <property type="entry name" value="PROKAR_LIPOPROTEIN"/>
    <property type="match status" value="1"/>
</dbReference>
<sequence length="242" mass="28645">MKKLVCLGLCLILSGCTSTLVAKNDSERKVNVNVIEVSAATIDEIEEMAIKDVEDIKAKLESERDALSEEITDFDVYTKNVDKVKAYYDDALKQTEMLSIRLREYAYKYAELIMNEDVSYKVKYKDLSGIYEYIYEDAAKAMYDIYDKTLKDMYDIYYDGIIKAAYDVVDYEEWYDARSDAYDDWYDARSDAYDIWYDTRSDIYDFQYDLKSEVYDHDDERAQKKMDKFKKSILRMKEDVND</sequence>
<keyword evidence="1" id="KW-0732">Signal</keyword>
<dbReference type="Proteomes" id="UP000434241">
    <property type="component" value="Unassembled WGS sequence"/>
</dbReference>
<gene>
    <name evidence="2" type="ORF">FYJ55_07860</name>
</gene>
<evidence type="ECO:0008006" key="4">
    <source>
        <dbReference type="Google" id="ProtNLM"/>
    </source>
</evidence>
<dbReference type="RefSeq" id="WP_154556370.1">
    <property type="nucleotide sequence ID" value="NZ_VUMR01000044.1"/>
</dbReference>
<dbReference type="AlphaFoldDB" id="A0A6N7VG84"/>
<comment type="caution">
    <text evidence="2">The sequence shown here is derived from an EMBL/GenBank/DDBJ whole genome shotgun (WGS) entry which is preliminary data.</text>
</comment>
<accession>A0A6N7VG84</accession>
<evidence type="ECO:0000256" key="1">
    <source>
        <dbReference type="SAM" id="SignalP"/>
    </source>
</evidence>